<dbReference type="SUPFAM" id="SSF53474">
    <property type="entry name" value="alpha/beta-Hydrolases"/>
    <property type="match status" value="1"/>
</dbReference>
<dbReference type="EMBL" id="ML220152">
    <property type="protein sequence ID" value="TGZ77558.1"/>
    <property type="molecule type" value="Genomic_DNA"/>
</dbReference>
<evidence type="ECO:0000256" key="3">
    <source>
        <dbReference type="ARBA" id="ARBA00004370"/>
    </source>
</evidence>
<keyword evidence="4" id="KW-0677">Repeat</keyword>
<evidence type="ECO:0000256" key="1">
    <source>
        <dbReference type="ARBA" id="ARBA00004173"/>
    </source>
</evidence>
<proteinExistence type="predicted"/>
<evidence type="ECO:0000256" key="8">
    <source>
        <dbReference type="SAM" id="MobiDB-lite"/>
    </source>
</evidence>
<evidence type="ECO:0000256" key="5">
    <source>
        <dbReference type="ARBA" id="ARBA00022824"/>
    </source>
</evidence>
<reference evidence="10 11" key="1">
    <citation type="submission" date="2019-04" db="EMBL/GenBank/DDBJ databases">
        <title>Comparative genomics and transcriptomics to analyze fruiting body development in filamentous ascomycetes.</title>
        <authorList>
            <consortium name="DOE Joint Genome Institute"/>
            <person name="Lutkenhaus R."/>
            <person name="Traeger S."/>
            <person name="Breuer J."/>
            <person name="Kuo A."/>
            <person name="Lipzen A."/>
            <person name="Pangilinan J."/>
            <person name="Dilworth D."/>
            <person name="Sandor L."/>
            <person name="Poggeler S."/>
            <person name="Barry K."/>
            <person name="Grigoriev I.V."/>
            <person name="Nowrousian M."/>
        </authorList>
    </citation>
    <scope>NUCLEOTIDE SEQUENCE [LARGE SCALE GENOMIC DNA]</scope>
    <source>
        <strain evidence="10 11">CBS 389.68</strain>
    </source>
</reference>
<keyword evidence="5" id="KW-0256">Endoplasmic reticulum</keyword>
<gene>
    <name evidence="10" type="ORF">EX30DRAFT_387313</name>
</gene>
<evidence type="ECO:0000313" key="11">
    <source>
        <dbReference type="Proteomes" id="UP000298138"/>
    </source>
</evidence>
<dbReference type="Gene3D" id="3.40.50.1820">
    <property type="entry name" value="alpha/beta hydrolase"/>
    <property type="match status" value="1"/>
</dbReference>
<evidence type="ECO:0000256" key="6">
    <source>
        <dbReference type="ARBA" id="ARBA00023128"/>
    </source>
</evidence>
<evidence type="ECO:0000259" key="9">
    <source>
        <dbReference type="Pfam" id="PF24883"/>
    </source>
</evidence>
<evidence type="ECO:0000313" key="10">
    <source>
        <dbReference type="EMBL" id="TGZ77558.1"/>
    </source>
</evidence>
<evidence type="ECO:0000256" key="2">
    <source>
        <dbReference type="ARBA" id="ARBA00004240"/>
    </source>
</evidence>
<keyword evidence="11" id="KW-1185">Reference proteome</keyword>
<dbReference type="OrthoDB" id="1658288at2759"/>
<sequence length="742" mass="84390">MAPTTTSPTPLSTAPTSSPTVSSYSLFFLSIPHPRPVHQLQASDNPLLVQKGSQKRSMVQENQSSNHSGEQTPAAGLEVTCFRISGIPQKWDGEFLRRYLQEIDPELDLCAAELSGPFPECNDPGEYQVALLNVNRPTTFLEGIQKGEHLFESGKHVNAEKVQIFIDKDFYDLTPLNTPEIIAIEYGAPESTHPHLQTLTFLHCVIAITGPAGHAFNSRRSRAKTKKSIDRPMWLSDFLAEKFPNARIMTYGYNSSLRDPDAANLIDYQRAFMQCLENARRNHQHRPIVFIGHSLGGILVIQTLVESLQNDVYHDFGKCVRGLFLFGTPHAGIRTEGLFEMVDDDNDEAKYLLLQLNEGSQFLERQKVMLANVWNMYHGKVVTFYKTRDTKQVTKYKTAQGNFTREGMGARMVTRLSAQLNLPGEDRSPINYDHTNIVKFDFRNDRAFQTVVTHLNRCISLTEKDEILNFLLPSTQEVVKHIQRESRRLGEFGPHLHTFVAGNRALLTAQPNDTSESLFVESDEKLPAVNPSSDGKAYFEGLLRSVSSEQLWNALKLALKQGSDMYPNCTDPEPLPHSHHTGKKKKNLTFIFNLDDRSVHDVRSLIANLRRVMTDLSHLWSARVMLSTFHSRTGNLGLKEPLEVLIEYDQERQGLLMIESKPGSGKSTLVRYFHDKLSKPNEGHIVAKFFYSYRDGELERDHHNMFQSLLYDILKADESFFMHFQRPYRDLKDSNQMESTTV</sequence>
<feature type="region of interest" description="Disordered" evidence="8">
    <location>
        <begin position="52"/>
        <end position="72"/>
    </location>
</feature>
<name>A0A4S2MRD7_9PEZI</name>
<dbReference type="InParanoid" id="A0A4S2MRD7"/>
<dbReference type="Proteomes" id="UP000298138">
    <property type="component" value="Unassembled WGS sequence"/>
</dbReference>
<protein>
    <recommendedName>
        <fullName evidence="9">Nephrocystin 3-like N-terminal domain-containing protein</fullName>
    </recommendedName>
</protein>
<dbReference type="PANTHER" id="PTHR48182">
    <property type="entry name" value="PROTEIN SERAC1"/>
    <property type="match status" value="1"/>
</dbReference>
<accession>A0A4S2MRD7</accession>
<keyword evidence="6" id="KW-0496">Mitochondrion</keyword>
<dbReference type="GO" id="GO:0005739">
    <property type="term" value="C:mitochondrion"/>
    <property type="evidence" value="ECO:0007669"/>
    <property type="project" value="UniProtKB-SubCell"/>
</dbReference>
<evidence type="ECO:0000256" key="4">
    <source>
        <dbReference type="ARBA" id="ARBA00022737"/>
    </source>
</evidence>
<dbReference type="InterPro" id="IPR056884">
    <property type="entry name" value="NPHP3-like_N"/>
</dbReference>
<dbReference type="PANTHER" id="PTHR48182:SF2">
    <property type="entry name" value="PROTEIN SERAC1"/>
    <property type="match status" value="1"/>
</dbReference>
<dbReference type="GO" id="GO:0016020">
    <property type="term" value="C:membrane"/>
    <property type="evidence" value="ECO:0007669"/>
    <property type="project" value="UniProtKB-SubCell"/>
</dbReference>
<keyword evidence="7" id="KW-0472">Membrane</keyword>
<dbReference type="GO" id="GO:0005783">
    <property type="term" value="C:endoplasmic reticulum"/>
    <property type="evidence" value="ECO:0007669"/>
    <property type="project" value="UniProtKB-SubCell"/>
</dbReference>
<evidence type="ECO:0000256" key="7">
    <source>
        <dbReference type="ARBA" id="ARBA00023136"/>
    </source>
</evidence>
<feature type="domain" description="Nephrocystin 3-like N-terminal" evidence="9">
    <location>
        <begin position="650"/>
        <end position="736"/>
    </location>
</feature>
<organism evidence="10 11">
    <name type="scientific">Ascodesmis nigricans</name>
    <dbReference type="NCBI Taxonomy" id="341454"/>
    <lineage>
        <taxon>Eukaryota</taxon>
        <taxon>Fungi</taxon>
        <taxon>Dikarya</taxon>
        <taxon>Ascomycota</taxon>
        <taxon>Pezizomycotina</taxon>
        <taxon>Pezizomycetes</taxon>
        <taxon>Pezizales</taxon>
        <taxon>Ascodesmidaceae</taxon>
        <taxon>Ascodesmis</taxon>
    </lineage>
</organism>
<dbReference type="Pfam" id="PF24883">
    <property type="entry name" value="NPHP3_N"/>
    <property type="match status" value="1"/>
</dbReference>
<dbReference type="AlphaFoldDB" id="A0A4S2MRD7"/>
<comment type="subcellular location">
    <subcellularLocation>
        <location evidence="2">Endoplasmic reticulum</location>
    </subcellularLocation>
    <subcellularLocation>
        <location evidence="3">Membrane</location>
    </subcellularLocation>
    <subcellularLocation>
        <location evidence="1">Mitochondrion</location>
    </subcellularLocation>
</comment>
<dbReference type="InterPro" id="IPR052374">
    <property type="entry name" value="SERAC1"/>
</dbReference>
<feature type="compositionally biased region" description="Polar residues" evidence="8">
    <location>
        <begin position="52"/>
        <end position="71"/>
    </location>
</feature>
<dbReference type="InterPro" id="IPR029058">
    <property type="entry name" value="AB_hydrolase_fold"/>
</dbReference>